<evidence type="ECO:0000313" key="2">
    <source>
        <dbReference type="Proteomes" id="UP000324222"/>
    </source>
</evidence>
<dbReference type="Proteomes" id="UP000324222">
    <property type="component" value="Unassembled WGS sequence"/>
</dbReference>
<evidence type="ECO:0000313" key="1">
    <source>
        <dbReference type="EMBL" id="MPC39726.1"/>
    </source>
</evidence>
<accession>A0A5B7F303</accession>
<comment type="caution">
    <text evidence="1">The sequence shown here is derived from an EMBL/GenBank/DDBJ whole genome shotgun (WGS) entry which is preliminary data.</text>
</comment>
<reference evidence="1 2" key="1">
    <citation type="submission" date="2019-05" db="EMBL/GenBank/DDBJ databases">
        <title>Another draft genome of Portunus trituberculatus and its Hox gene families provides insights of decapod evolution.</title>
        <authorList>
            <person name="Jeong J.-H."/>
            <person name="Song I."/>
            <person name="Kim S."/>
            <person name="Choi T."/>
            <person name="Kim D."/>
            <person name="Ryu S."/>
            <person name="Kim W."/>
        </authorList>
    </citation>
    <scope>NUCLEOTIDE SEQUENCE [LARGE SCALE GENOMIC DNA]</scope>
    <source>
        <tissue evidence="1">Muscle</tissue>
    </source>
</reference>
<keyword evidence="2" id="KW-1185">Reference proteome</keyword>
<dbReference type="AlphaFoldDB" id="A0A5B7F303"/>
<gene>
    <name evidence="1" type="ORF">E2C01_033273</name>
</gene>
<sequence length="146" mass="16147">MKESHHNRVICEVSVGSMAGEVLSRRVTAEGVEPVYTNPRVEEYGTQTIGKGSGRPGTVPSSLVMAAYDYNDHHHQALQPCHTVHTKQRAAGTCRWASSLYNSSPCHVKHHVPQNLEVSRPVNDRLSRQVSTMSSLNVDKVFSNQL</sequence>
<proteinExistence type="predicted"/>
<organism evidence="1 2">
    <name type="scientific">Portunus trituberculatus</name>
    <name type="common">Swimming crab</name>
    <name type="synonym">Neptunus trituberculatus</name>
    <dbReference type="NCBI Taxonomy" id="210409"/>
    <lineage>
        <taxon>Eukaryota</taxon>
        <taxon>Metazoa</taxon>
        <taxon>Ecdysozoa</taxon>
        <taxon>Arthropoda</taxon>
        <taxon>Crustacea</taxon>
        <taxon>Multicrustacea</taxon>
        <taxon>Malacostraca</taxon>
        <taxon>Eumalacostraca</taxon>
        <taxon>Eucarida</taxon>
        <taxon>Decapoda</taxon>
        <taxon>Pleocyemata</taxon>
        <taxon>Brachyura</taxon>
        <taxon>Eubrachyura</taxon>
        <taxon>Portunoidea</taxon>
        <taxon>Portunidae</taxon>
        <taxon>Portuninae</taxon>
        <taxon>Portunus</taxon>
    </lineage>
</organism>
<dbReference type="EMBL" id="VSRR010004453">
    <property type="protein sequence ID" value="MPC39726.1"/>
    <property type="molecule type" value="Genomic_DNA"/>
</dbReference>
<protein>
    <submittedName>
        <fullName evidence="1">Uncharacterized protein</fullName>
    </submittedName>
</protein>
<name>A0A5B7F303_PORTR</name>